<keyword evidence="4" id="KW-0479">Metal-binding</keyword>
<feature type="transmembrane region" description="Helical" evidence="8">
    <location>
        <begin position="12"/>
        <end position="34"/>
    </location>
</feature>
<reference evidence="10 11" key="1">
    <citation type="journal article" date="2019" name="Nat. Ecol. Evol.">
        <title>Megaphylogeny resolves global patterns of mushroom evolution.</title>
        <authorList>
            <person name="Varga T."/>
            <person name="Krizsan K."/>
            <person name="Foldi C."/>
            <person name="Dima B."/>
            <person name="Sanchez-Garcia M."/>
            <person name="Sanchez-Ramirez S."/>
            <person name="Szollosi G.J."/>
            <person name="Szarkandi J.G."/>
            <person name="Papp V."/>
            <person name="Albert L."/>
            <person name="Andreopoulos W."/>
            <person name="Angelini C."/>
            <person name="Antonin V."/>
            <person name="Barry K.W."/>
            <person name="Bougher N.L."/>
            <person name="Buchanan P."/>
            <person name="Buyck B."/>
            <person name="Bense V."/>
            <person name="Catcheside P."/>
            <person name="Chovatia M."/>
            <person name="Cooper J."/>
            <person name="Damon W."/>
            <person name="Desjardin D."/>
            <person name="Finy P."/>
            <person name="Geml J."/>
            <person name="Haridas S."/>
            <person name="Hughes K."/>
            <person name="Justo A."/>
            <person name="Karasinski D."/>
            <person name="Kautmanova I."/>
            <person name="Kiss B."/>
            <person name="Kocsube S."/>
            <person name="Kotiranta H."/>
            <person name="LaButti K.M."/>
            <person name="Lechner B.E."/>
            <person name="Liimatainen K."/>
            <person name="Lipzen A."/>
            <person name="Lukacs Z."/>
            <person name="Mihaltcheva S."/>
            <person name="Morgado L.N."/>
            <person name="Niskanen T."/>
            <person name="Noordeloos M.E."/>
            <person name="Ohm R.A."/>
            <person name="Ortiz-Santana B."/>
            <person name="Ovrebo C."/>
            <person name="Racz N."/>
            <person name="Riley R."/>
            <person name="Savchenko A."/>
            <person name="Shiryaev A."/>
            <person name="Soop K."/>
            <person name="Spirin V."/>
            <person name="Szebenyi C."/>
            <person name="Tomsovsky M."/>
            <person name="Tulloss R.E."/>
            <person name="Uehling J."/>
            <person name="Grigoriev I.V."/>
            <person name="Vagvolgyi C."/>
            <person name="Papp T."/>
            <person name="Martin F.M."/>
            <person name="Miettinen O."/>
            <person name="Hibbett D.S."/>
            <person name="Nagy L.G."/>
        </authorList>
    </citation>
    <scope>NUCLEOTIDE SEQUENCE [LARGE SCALE GENOMIC DNA]</scope>
    <source>
        <strain evidence="10 11">OMC1185</strain>
    </source>
</reference>
<dbReference type="GO" id="GO:0004601">
    <property type="term" value="F:peroxidase activity"/>
    <property type="evidence" value="ECO:0007669"/>
    <property type="project" value="UniProtKB-KW"/>
</dbReference>
<keyword evidence="3" id="KW-0349">Heme</keyword>
<evidence type="ECO:0000256" key="6">
    <source>
        <dbReference type="ARBA" id="ARBA00023004"/>
    </source>
</evidence>
<dbReference type="PROSITE" id="PS51405">
    <property type="entry name" value="HEME_HALOPEROXIDASE"/>
    <property type="match status" value="1"/>
</dbReference>
<evidence type="ECO:0000256" key="1">
    <source>
        <dbReference type="ARBA" id="ARBA00001970"/>
    </source>
</evidence>
<dbReference type="Gene3D" id="1.10.489.10">
    <property type="entry name" value="Chloroperoxidase-like"/>
    <property type="match status" value="1"/>
</dbReference>
<evidence type="ECO:0000256" key="2">
    <source>
        <dbReference type="ARBA" id="ARBA00022559"/>
    </source>
</evidence>
<evidence type="ECO:0000256" key="3">
    <source>
        <dbReference type="ARBA" id="ARBA00022617"/>
    </source>
</evidence>
<dbReference type="STRING" id="5364.A0A5C3N8W9"/>
<dbReference type="SUPFAM" id="SSF47571">
    <property type="entry name" value="Cloroperoxidase"/>
    <property type="match status" value="1"/>
</dbReference>
<dbReference type="InterPro" id="IPR036851">
    <property type="entry name" value="Chloroperoxidase-like_sf"/>
</dbReference>
<comment type="similarity">
    <text evidence="7">Belongs to the chloroperoxidase family.</text>
</comment>
<dbReference type="PANTHER" id="PTHR33577">
    <property type="entry name" value="STERIGMATOCYSTIN BIOSYNTHESIS PEROXIDASE STCC-RELATED"/>
    <property type="match status" value="1"/>
</dbReference>
<dbReference type="Pfam" id="PF01328">
    <property type="entry name" value="Peroxidase_2"/>
    <property type="match status" value="1"/>
</dbReference>
<keyword evidence="8" id="KW-0472">Membrane</keyword>
<dbReference type="EMBL" id="ML213507">
    <property type="protein sequence ID" value="TFK53277.1"/>
    <property type="molecule type" value="Genomic_DNA"/>
</dbReference>
<organism evidence="10 11">
    <name type="scientific">Heliocybe sulcata</name>
    <dbReference type="NCBI Taxonomy" id="5364"/>
    <lineage>
        <taxon>Eukaryota</taxon>
        <taxon>Fungi</taxon>
        <taxon>Dikarya</taxon>
        <taxon>Basidiomycota</taxon>
        <taxon>Agaricomycotina</taxon>
        <taxon>Agaricomycetes</taxon>
        <taxon>Gloeophyllales</taxon>
        <taxon>Gloeophyllaceae</taxon>
        <taxon>Heliocybe</taxon>
    </lineage>
</organism>
<evidence type="ECO:0000313" key="10">
    <source>
        <dbReference type="EMBL" id="TFK53277.1"/>
    </source>
</evidence>
<dbReference type="OrthoDB" id="407298at2759"/>
<evidence type="ECO:0000256" key="5">
    <source>
        <dbReference type="ARBA" id="ARBA00023002"/>
    </source>
</evidence>
<proteinExistence type="inferred from homology"/>
<dbReference type="InterPro" id="IPR000028">
    <property type="entry name" value="Chloroperoxidase"/>
</dbReference>
<comment type="cofactor">
    <cofactor evidence="1">
        <name>heme b</name>
        <dbReference type="ChEBI" id="CHEBI:60344"/>
    </cofactor>
</comment>
<feature type="transmembrane region" description="Helical" evidence="8">
    <location>
        <begin position="98"/>
        <end position="118"/>
    </location>
</feature>
<dbReference type="AlphaFoldDB" id="A0A5C3N8W9"/>
<keyword evidence="11" id="KW-1185">Reference proteome</keyword>
<dbReference type="Proteomes" id="UP000305948">
    <property type="component" value="Unassembled WGS sequence"/>
</dbReference>
<accession>A0A5C3N8W9</accession>
<evidence type="ECO:0000256" key="7">
    <source>
        <dbReference type="ARBA" id="ARBA00025795"/>
    </source>
</evidence>
<keyword evidence="8" id="KW-1133">Transmembrane helix</keyword>
<sequence length="268" mass="29669">MPPRPRGPVSVPAIIVNSFAFLVRICMAHLQYWLMSRESMTSAPSLPEDHPYIPPGPNDYRSPCPALNTLANHGYLPRDGRNLRARVLIKALQEGYNLTYPLAAFLTYGGFILLGQFAHVSLLDLCRHNAVEHNASLAHADAASGSEYAPNVSQPGYMQALETDSSDGAHLTNFDVAKARVRREEQSGDMDGVHAEIARGEMALVLRIFGGPEEKIPLEDLRCWLMEERFPAGWKADHRQTLLQTVRTSGKLRANMSRIKAAKTKIVA</sequence>
<evidence type="ECO:0000259" key="9">
    <source>
        <dbReference type="PROSITE" id="PS51405"/>
    </source>
</evidence>
<evidence type="ECO:0000313" key="11">
    <source>
        <dbReference type="Proteomes" id="UP000305948"/>
    </source>
</evidence>
<dbReference type="GO" id="GO:0046872">
    <property type="term" value="F:metal ion binding"/>
    <property type="evidence" value="ECO:0007669"/>
    <property type="project" value="UniProtKB-KW"/>
</dbReference>
<evidence type="ECO:0000256" key="4">
    <source>
        <dbReference type="ARBA" id="ARBA00022723"/>
    </source>
</evidence>
<feature type="domain" description="Heme haloperoxidase family profile" evidence="9">
    <location>
        <begin position="48"/>
        <end position="247"/>
    </location>
</feature>
<protein>
    <submittedName>
        <fullName evidence="10">Cloroperoxidase</fullName>
    </submittedName>
</protein>
<evidence type="ECO:0000256" key="8">
    <source>
        <dbReference type="SAM" id="Phobius"/>
    </source>
</evidence>
<gene>
    <name evidence="10" type="ORF">OE88DRAFT_1676426</name>
</gene>
<dbReference type="PANTHER" id="PTHR33577:SF9">
    <property type="entry name" value="PEROXIDASE STCC"/>
    <property type="match status" value="1"/>
</dbReference>
<name>A0A5C3N8W9_9AGAM</name>
<keyword evidence="2 10" id="KW-0575">Peroxidase</keyword>
<keyword evidence="8" id="KW-0812">Transmembrane</keyword>
<keyword evidence="6" id="KW-0408">Iron</keyword>
<keyword evidence="5" id="KW-0560">Oxidoreductase</keyword>